<name>A0A1T5CFR4_9BACT</name>
<dbReference type="EMBL" id="FUYV01000003">
    <property type="protein sequence ID" value="SKB58183.1"/>
    <property type="molecule type" value="Genomic_DNA"/>
</dbReference>
<dbReference type="PANTHER" id="PTHR37507:SF2">
    <property type="entry name" value="SPORULATION PROTEIN YDCC"/>
    <property type="match status" value="1"/>
</dbReference>
<evidence type="ECO:0000259" key="3">
    <source>
        <dbReference type="Pfam" id="PF17131"/>
    </source>
</evidence>
<dbReference type="SUPFAM" id="SSF89392">
    <property type="entry name" value="Prokaryotic lipoproteins and lipoprotein localization factors"/>
    <property type="match status" value="1"/>
</dbReference>
<evidence type="ECO:0000256" key="2">
    <source>
        <dbReference type="SAM" id="SignalP"/>
    </source>
</evidence>
<evidence type="ECO:0000313" key="5">
    <source>
        <dbReference type="Proteomes" id="UP000191055"/>
    </source>
</evidence>
<keyword evidence="5" id="KW-1185">Reference proteome</keyword>
<dbReference type="Proteomes" id="UP000191055">
    <property type="component" value="Unassembled WGS sequence"/>
</dbReference>
<dbReference type="STRING" id="889453.SAMN03080601_00807"/>
<organism evidence="4 5">
    <name type="scientific">Alkalitalea saponilacus</name>
    <dbReference type="NCBI Taxonomy" id="889453"/>
    <lineage>
        <taxon>Bacteria</taxon>
        <taxon>Pseudomonadati</taxon>
        <taxon>Bacteroidota</taxon>
        <taxon>Bacteroidia</taxon>
        <taxon>Marinilabiliales</taxon>
        <taxon>Marinilabiliaceae</taxon>
        <taxon>Alkalitalea</taxon>
    </lineage>
</organism>
<dbReference type="Gene3D" id="2.50.20.10">
    <property type="entry name" value="Lipoprotein localisation LolA/LolB/LppX"/>
    <property type="match status" value="1"/>
</dbReference>
<feature type="domain" description="Uncharacterized protein TP-0789" evidence="3">
    <location>
        <begin position="70"/>
        <end position="251"/>
    </location>
</feature>
<feature type="chain" id="PRO_5013182553" evidence="2">
    <location>
        <begin position="26"/>
        <end position="254"/>
    </location>
</feature>
<dbReference type="RefSeq" id="WP_232468302.1">
    <property type="nucleotide sequence ID" value="NZ_CP021904.1"/>
</dbReference>
<sequence>MRKEMKLTKMILAICLILLTVSSTAAQNPKEIIRRMEDNMRGDASFSEMTMKTVRPRYTRETTMRSWALGDDYSLILVTAPARDQGTSFLKRGNEIWNYVPNIDRTVKMPPSMMSQSWMGSDFTNDDLVRGTSSVDDYDHKLLGSETIEGIECYKIEMIPHPETPVVYEKVIYWVSKNNYLPVKLENYDEYQELVSSIRFREVKKMGGREIPSVMEIIPHDKDGHRTIITTHNMDFTITLTRDFFSQQNMRNVR</sequence>
<dbReference type="InterPro" id="IPR029046">
    <property type="entry name" value="LolA/LolB/LppX"/>
</dbReference>
<keyword evidence="4" id="KW-0449">Lipoprotein</keyword>
<dbReference type="Pfam" id="PF17131">
    <property type="entry name" value="LolA_like"/>
    <property type="match status" value="1"/>
</dbReference>
<dbReference type="AlphaFoldDB" id="A0A1T5CFR4"/>
<feature type="signal peptide" evidence="2">
    <location>
        <begin position="1"/>
        <end position="25"/>
    </location>
</feature>
<keyword evidence="1 2" id="KW-0732">Signal</keyword>
<proteinExistence type="predicted"/>
<dbReference type="InterPro" id="IPR052944">
    <property type="entry name" value="Sporulation_related"/>
</dbReference>
<dbReference type="InterPro" id="IPR033399">
    <property type="entry name" value="TP_0789-like"/>
</dbReference>
<reference evidence="4 5" key="1">
    <citation type="submission" date="2017-02" db="EMBL/GenBank/DDBJ databases">
        <authorList>
            <person name="Peterson S.W."/>
        </authorList>
    </citation>
    <scope>NUCLEOTIDE SEQUENCE [LARGE SCALE GENOMIC DNA]</scope>
    <source>
        <strain evidence="4 5">DSM 24412</strain>
    </source>
</reference>
<gene>
    <name evidence="4" type="ORF">SAMN03080601_00807</name>
</gene>
<evidence type="ECO:0000313" key="4">
    <source>
        <dbReference type="EMBL" id="SKB58183.1"/>
    </source>
</evidence>
<protein>
    <submittedName>
        <fullName evidence="4">Outer membrane lipoprotein-sorting protein</fullName>
    </submittedName>
</protein>
<accession>A0A1T5CFR4</accession>
<dbReference type="CDD" id="cd16329">
    <property type="entry name" value="LolA_like"/>
    <property type="match status" value="1"/>
</dbReference>
<dbReference type="PANTHER" id="PTHR37507">
    <property type="entry name" value="SPORULATION PROTEIN YDCC"/>
    <property type="match status" value="1"/>
</dbReference>
<evidence type="ECO:0000256" key="1">
    <source>
        <dbReference type="ARBA" id="ARBA00022729"/>
    </source>
</evidence>